<reference evidence="1" key="1">
    <citation type="submission" date="2023-03" db="EMBL/GenBank/DDBJ databases">
        <title>Massive genome expansion in bonnet fungi (Mycena s.s.) driven by repeated elements and novel gene families across ecological guilds.</title>
        <authorList>
            <consortium name="Lawrence Berkeley National Laboratory"/>
            <person name="Harder C.B."/>
            <person name="Miyauchi S."/>
            <person name="Viragh M."/>
            <person name="Kuo A."/>
            <person name="Thoen E."/>
            <person name="Andreopoulos B."/>
            <person name="Lu D."/>
            <person name="Skrede I."/>
            <person name="Drula E."/>
            <person name="Henrissat B."/>
            <person name="Morin E."/>
            <person name="Kohler A."/>
            <person name="Barry K."/>
            <person name="LaButti K."/>
            <person name="Morin E."/>
            <person name="Salamov A."/>
            <person name="Lipzen A."/>
            <person name="Mereny Z."/>
            <person name="Hegedus B."/>
            <person name="Baldrian P."/>
            <person name="Stursova M."/>
            <person name="Weitz H."/>
            <person name="Taylor A."/>
            <person name="Grigoriev I.V."/>
            <person name="Nagy L.G."/>
            <person name="Martin F."/>
            <person name="Kauserud H."/>
        </authorList>
    </citation>
    <scope>NUCLEOTIDE SEQUENCE</scope>
    <source>
        <strain evidence="1">CBHHK200</strain>
    </source>
</reference>
<dbReference type="Proteomes" id="UP001218188">
    <property type="component" value="Unassembled WGS sequence"/>
</dbReference>
<evidence type="ECO:0008006" key="3">
    <source>
        <dbReference type="Google" id="ProtNLM"/>
    </source>
</evidence>
<organism evidence="1 2">
    <name type="scientific">Mycena alexandri</name>
    <dbReference type="NCBI Taxonomy" id="1745969"/>
    <lineage>
        <taxon>Eukaryota</taxon>
        <taxon>Fungi</taxon>
        <taxon>Dikarya</taxon>
        <taxon>Basidiomycota</taxon>
        <taxon>Agaricomycotina</taxon>
        <taxon>Agaricomycetes</taxon>
        <taxon>Agaricomycetidae</taxon>
        <taxon>Agaricales</taxon>
        <taxon>Marasmiineae</taxon>
        <taxon>Mycenaceae</taxon>
        <taxon>Mycena</taxon>
    </lineage>
</organism>
<dbReference type="Gene3D" id="3.80.10.10">
    <property type="entry name" value="Ribonuclease Inhibitor"/>
    <property type="match status" value="1"/>
</dbReference>
<evidence type="ECO:0000313" key="1">
    <source>
        <dbReference type="EMBL" id="KAJ7041922.1"/>
    </source>
</evidence>
<dbReference type="InterPro" id="IPR032675">
    <property type="entry name" value="LRR_dom_sf"/>
</dbReference>
<accession>A0AAD6TDF7</accession>
<sequence>MSSDALLVPDLLREIILRLPLALDQKFAVAQVSRFWRDIALGSPLFWSSFSGAASYPSISKLDCLRIPLVLERSGLSAPLQIHLVLPPNAGEWPGEILTALVPYASRIETLDVEFGLRLEFDASALLASNLSFPALRTLRLIGPEYALKPNLSLKAPRLRTLDIERICTINVDALLLPDLEVIRLSHVWTRLSIEILSHIFVQCPKARRVVLHGVESSPQNTDNNFQVFIYRPLAPALRELELGMETEDFVGVLKAGFSDRVLHKITVCTYNNEIDTLAPVLLSGCSPLVLFDFLDYTKIEVCDDHGRTRSMEYSNEDGWFGVQNVWEYFSVHYDLHKTVREMRIRFAYWEDYAEVFESYAPQLQDGITLAVEVVWVDESEDFSAPSSKIIIPGLSKVEFCTPAHTWEEMNIVLVERIGEVLALIELPTVRTAKVCVGNVKKLRTRKPEQDPVLAFHQLLSGTCWNICSHCDN</sequence>
<dbReference type="EMBL" id="JARJCM010000014">
    <property type="protein sequence ID" value="KAJ7041922.1"/>
    <property type="molecule type" value="Genomic_DNA"/>
</dbReference>
<protein>
    <recommendedName>
        <fullName evidence="3">F-box domain-containing protein</fullName>
    </recommendedName>
</protein>
<proteinExistence type="predicted"/>
<dbReference type="SUPFAM" id="SSF52047">
    <property type="entry name" value="RNI-like"/>
    <property type="match status" value="1"/>
</dbReference>
<dbReference type="AlphaFoldDB" id="A0AAD6TDF7"/>
<comment type="caution">
    <text evidence="1">The sequence shown here is derived from an EMBL/GenBank/DDBJ whole genome shotgun (WGS) entry which is preliminary data.</text>
</comment>
<gene>
    <name evidence="1" type="ORF">C8F04DRAFT_1077751</name>
</gene>
<keyword evidence="2" id="KW-1185">Reference proteome</keyword>
<evidence type="ECO:0000313" key="2">
    <source>
        <dbReference type="Proteomes" id="UP001218188"/>
    </source>
</evidence>
<name>A0AAD6TDF7_9AGAR</name>